<comment type="caution">
    <text evidence="3">The sequence shown here is derived from an EMBL/GenBank/DDBJ whole genome shotgun (WGS) entry which is preliminary data.</text>
</comment>
<dbReference type="Proteomes" id="UP000034076">
    <property type="component" value="Unassembled WGS sequence"/>
</dbReference>
<dbReference type="Pfam" id="PF00882">
    <property type="entry name" value="Zn_dep_PLPC"/>
    <property type="match status" value="1"/>
</dbReference>
<feature type="domain" description="Phospholipase C/D" evidence="2">
    <location>
        <begin position="6"/>
        <end position="144"/>
    </location>
</feature>
<sequence>MPTTLTHKIAADNILRDLTDTQAKRIIEENKNAYYSGSQGGDIFLLYKFYFFLLGAKSKMLGWALHYTRPQRFFCEGAQYVKEQGSDTLKSYFYGYITHYCLDMLLHPHINKETKPMSTHNTLECALDILYAKKNGVDAYTFDKQQFARDIWDKSGEIDRFYKHMSYLFPGLRVEEQPYQRASRYYVYYNGLVSQPDKKDLRTLRLMNVISQLKLKTMLYQPIETYEGLYDYDFYFSLLDKAVAWSVRRINLVQAFFEDRIDISQLQSEFYNVSFHGKSILPQEERKPFKRLYKKAPLKRVRKQQEKYSGHTFKGQETDS</sequence>
<evidence type="ECO:0000259" key="2">
    <source>
        <dbReference type="Pfam" id="PF00882"/>
    </source>
</evidence>
<evidence type="ECO:0000313" key="4">
    <source>
        <dbReference type="Proteomes" id="UP000034076"/>
    </source>
</evidence>
<accession>A0A0M2NFH2</accession>
<evidence type="ECO:0000256" key="1">
    <source>
        <dbReference type="SAM" id="MobiDB-lite"/>
    </source>
</evidence>
<dbReference type="EMBL" id="LAYJ01000088">
    <property type="protein sequence ID" value="KKI50923.1"/>
    <property type="molecule type" value="Genomic_DNA"/>
</dbReference>
<dbReference type="AlphaFoldDB" id="A0A0M2NFH2"/>
<dbReference type="InterPro" id="IPR029002">
    <property type="entry name" value="PLPC/GPLD1"/>
</dbReference>
<reference evidence="3 4" key="1">
    <citation type="submission" date="2015-04" db="EMBL/GenBank/DDBJ databases">
        <title>Draft genome sequence of bacteremic isolate Catabacter hongkongensis type strain HKU16T.</title>
        <authorList>
            <person name="Lau S.K."/>
            <person name="Teng J.L."/>
            <person name="Huang Y."/>
            <person name="Curreem S.O."/>
            <person name="Tsui S.K."/>
            <person name="Woo P.C."/>
        </authorList>
    </citation>
    <scope>NUCLEOTIDE SEQUENCE [LARGE SCALE GENOMIC DNA]</scope>
    <source>
        <strain evidence="3 4">HKU16</strain>
    </source>
</reference>
<feature type="compositionally biased region" description="Basic and acidic residues" evidence="1">
    <location>
        <begin position="303"/>
        <end position="320"/>
    </location>
</feature>
<protein>
    <recommendedName>
        <fullName evidence="2">Phospholipase C/D domain-containing protein</fullName>
    </recommendedName>
</protein>
<proteinExistence type="predicted"/>
<evidence type="ECO:0000313" key="3">
    <source>
        <dbReference type="EMBL" id="KKI50923.1"/>
    </source>
</evidence>
<keyword evidence="4" id="KW-1185">Reference proteome</keyword>
<name>A0A0M2NFH2_9FIRM</name>
<dbReference type="RefSeq" id="WP_046443216.1">
    <property type="nucleotide sequence ID" value="NZ_CAUERS010000008.1"/>
</dbReference>
<gene>
    <name evidence="3" type="ORF">CHK_1310</name>
</gene>
<organism evidence="3 4">
    <name type="scientific">Christensenella hongkongensis</name>
    <dbReference type="NCBI Taxonomy" id="270498"/>
    <lineage>
        <taxon>Bacteria</taxon>
        <taxon>Bacillati</taxon>
        <taxon>Bacillota</taxon>
        <taxon>Clostridia</taxon>
        <taxon>Christensenellales</taxon>
        <taxon>Christensenellaceae</taxon>
        <taxon>Christensenella</taxon>
    </lineage>
</organism>
<feature type="region of interest" description="Disordered" evidence="1">
    <location>
        <begin position="300"/>
        <end position="320"/>
    </location>
</feature>
<dbReference type="OrthoDB" id="9810528at2"/>
<dbReference type="STRING" id="270498.CHK_1310"/>